<dbReference type="InterPro" id="IPR015300">
    <property type="entry name" value="DNA-bd_pseudobarrel_sf"/>
</dbReference>
<evidence type="ECO:0000259" key="6">
    <source>
        <dbReference type="SMART" id="SM01019"/>
    </source>
</evidence>
<evidence type="ECO:0000313" key="8">
    <source>
        <dbReference type="Proteomes" id="UP000187203"/>
    </source>
</evidence>
<dbReference type="SMART" id="SM01019">
    <property type="entry name" value="B3"/>
    <property type="match status" value="1"/>
</dbReference>
<keyword evidence="8" id="KW-1185">Reference proteome</keyword>
<protein>
    <recommendedName>
        <fullName evidence="6">TF-B3 domain-containing protein</fullName>
    </recommendedName>
</protein>
<proteinExistence type="predicted"/>
<dbReference type="AlphaFoldDB" id="A0A1R3K3C9"/>
<reference evidence="8" key="1">
    <citation type="submission" date="2013-09" db="EMBL/GenBank/DDBJ databases">
        <title>Corchorus olitorius genome sequencing.</title>
        <authorList>
            <person name="Alam M."/>
            <person name="Haque M.S."/>
            <person name="Islam M.S."/>
            <person name="Emdad E.M."/>
            <person name="Islam M.M."/>
            <person name="Ahmed B."/>
            <person name="Halim A."/>
            <person name="Hossen Q.M.M."/>
            <person name="Hossain M.Z."/>
            <person name="Ahmed R."/>
            <person name="Khan M.M."/>
            <person name="Islam R."/>
            <person name="Rashid M.M."/>
            <person name="Khan S.A."/>
            <person name="Rahman M.S."/>
            <person name="Alam M."/>
            <person name="Yahiya A.S."/>
            <person name="Khan M.S."/>
            <person name="Azam M.S."/>
            <person name="Haque T."/>
            <person name="Lashkar M.Z.H."/>
            <person name="Akhand A.I."/>
            <person name="Morshed G."/>
            <person name="Roy S."/>
            <person name="Uddin K.S."/>
            <person name="Rabeya T."/>
            <person name="Hossain A.S."/>
            <person name="Chowdhury A."/>
            <person name="Snigdha A.R."/>
            <person name="Mortoza M.S."/>
            <person name="Matin S.A."/>
            <person name="Hoque S.M.E."/>
            <person name="Islam M.K."/>
            <person name="Roy D.K."/>
            <person name="Haider R."/>
            <person name="Moosa M.M."/>
            <person name="Elias S.M."/>
            <person name="Hasan A.M."/>
            <person name="Jahan S."/>
            <person name="Shafiuddin M."/>
            <person name="Mahmood N."/>
            <person name="Shommy N.S."/>
        </authorList>
    </citation>
    <scope>NUCLEOTIDE SEQUENCE [LARGE SCALE GENOMIC DNA]</scope>
    <source>
        <strain evidence="8">cv. O-4</strain>
    </source>
</reference>
<dbReference type="GO" id="GO:0003677">
    <property type="term" value="F:DNA binding"/>
    <property type="evidence" value="ECO:0007669"/>
    <property type="project" value="UniProtKB-KW"/>
</dbReference>
<comment type="subcellular location">
    <subcellularLocation>
        <location evidence="1">Nucleus</location>
    </subcellularLocation>
</comment>
<keyword evidence="2" id="KW-0805">Transcription regulation</keyword>
<dbReference type="Pfam" id="PF02362">
    <property type="entry name" value="B3"/>
    <property type="match status" value="1"/>
</dbReference>
<name>A0A1R3K3C9_9ROSI</name>
<organism evidence="7 8">
    <name type="scientific">Corchorus olitorius</name>
    <dbReference type="NCBI Taxonomy" id="93759"/>
    <lineage>
        <taxon>Eukaryota</taxon>
        <taxon>Viridiplantae</taxon>
        <taxon>Streptophyta</taxon>
        <taxon>Embryophyta</taxon>
        <taxon>Tracheophyta</taxon>
        <taxon>Spermatophyta</taxon>
        <taxon>Magnoliopsida</taxon>
        <taxon>eudicotyledons</taxon>
        <taxon>Gunneridae</taxon>
        <taxon>Pentapetalae</taxon>
        <taxon>rosids</taxon>
        <taxon>malvids</taxon>
        <taxon>Malvales</taxon>
        <taxon>Malvaceae</taxon>
        <taxon>Grewioideae</taxon>
        <taxon>Apeibeae</taxon>
        <taxon>Corchorus</taxon>
    </lineage>
</organism>
<evidence type="ECO:0000313" key="7">
    <source>
        <dbReference type="EMBL" id="OMP01587.1"/>
    </source>
</evidence>
<evidence type="ECO:0000256" key="1">
    <source>
        <dbReference type="ARBA" id="ARBA00004123"/>
    </source>
</evidence>
<accession>A0A1R3K3C9</accession>
<evidence type="ECO:0000256" key="3">
    <source>
        <dbReference type="ARBA" id="ARBA00023125"/>
    </source>
</evidence>
<comment type="caution">
    <text evidence="7">The sequence shown here is derived from an EMBL/GenBank/DDBJ whole genome shotgun (WGS) entry which is preliminary data.</text>
</comment>
<dbReference type="GO" id="GO:0005634">
    <property type="term" value="C:nucleus"/>
    <property type="evidence" value="ECO:0007669"/>
    <property type="project" value="UniProtKB-SubCell"/>
</dbReference>
<evidence type="ECO:0000256" key="4">
    <source>
        <dbReference type="ARBA" id="ARBA00023163"/>
    </source>
</evidence>
<feature type="domain" description="TF-B3" evidence="6">
    <location>
        <begin position="6"/>
        <end position="112"/>
    </location>
</feature>
<keyword evidence="5" id="KW-0539">Nucleus</keyword>
<evidence type="ECO:0000256" key="5">
    <source>
        <dbReference type="ARBA" id="ARBA00023242"/>
    </source>
</evidence>
<dbReference type="CDD" id="cd10017">
    <property type="entry name" value="B3_DNA"/>
    <property type="match status" value="1"/>
</dbReference>
<dbReference type="InterPro" id="IPR003340">
    <property type="entry name" value="B3_DNA-bd"/>
</dbReference>
<gene>
    <name evidence="7" type="ORF">COLO4_11745</name>
</gene>
<dbReference type="EMBL" id="AWUE01014740">
    <property type="protein sequence ID" value="OMP01587.1"/>
    <property type="molecule type" value="Genomic_DNA"/>
</dbReference>
<dbReference type="Proteomes" id="UP000187203">
    <property type="component" value="Unassembled WGS sequence"/>
</dbReference>
<keyword evidence="3" id="KW-0238">DNA-binding</keyword>
<dbReference type="OrthoDB" id="1698378at2759"/>
<sequence>MNMELFTKLLTQTDIERRLSVPTHILNSIPFVDEDDRHADLQVKDSGGGLWTFRCICRDGVYAKPVFSKGWLEFVHAKKLKVDDKLVLYKEKDDVFDDQGAVSYRIEVTRKVLRLMGQDIWIDVEQLHLYGIG</sequence>
<dbReference type="SUPFAM" id="SSF101936">
    <property type="entry name" value="DNA-binding pseudobarrel domain"/>
    <property type="match status" value="1"/>
</dbReference>
<dbReference type="Gene3D" id="2.40.330.10">
    <property type="entry name" value="DNA-binding pseudobarrel domain"/>
    <property type="match status" value="1"/>
</dbReference>
<evidence type="ECO:0000256" key="2">
    <source>
        <dbReference type="ARBA" id="ARBA00023015"/>
    </source>
</evidence>
<keyword evidence="4" id="KW-0804">Transcription</keyword>